<organism evidence="5 6">
    <name type="scientific">Chengkuizengella axinellae</name>
    <dbReference type="NCBI Taxonomy" id="3064388"/>
    <lineage>
        <taxon>Bacteria</taxon>
        <taxon>Bacillati</taxon>
        <taxon>Bacillota</taxon>
        <taxon>Bacilli</taxon>
        <taxon>Bacillales</taxon>
        <taxon>Paenibacillaceae</taxon>
        <taxon>Chengkuizengella</taxon>
    </lineage>
</organism>
<dbReference type="RefSeq" id="WP_305990237.1">
    <property type="nucleotide sequence ID" value="NZ_JAVAMP010000001.1"/>
</dbReference>
<dbReference type="InterPro" id="IPR050855">
    <property type="entry name" value="NDM-1-like"/>
</dbReference>
<dbReference type="SMART" id="SM00849">
    <property type="entry name" value="Lactamase_B"/>
    <property type="match status" value="1"/>
</dbReference>
<evidence type="ECO:0000256" key="3">
    <source>
        <dbReference type="ARBA" id="ARBA00048505"/>
    </source>
</evidence>
<evidence type="ECO:0000256" key="1">
    <source>
        <dbReference type="ARBA" id="ARBA00034221"/>
    </source>
</evidence>
<reference evidence="5 6" key="1">
    <citation type="submission" date="2023-08" db="EMBL/GenBank/DDBJ databases">
        <authorList>
            <person name="Park J.-S."/>
        </authorList>
    </citation>
    <scope>NUCLEOTIDE SEQUENCE [LARGE SCALE GENOMIC DNA]</scope>
    <source>
        <strain evidence="5 6">2205SS18-9</strain>
    </source>
</reference>
<dbReference type="InterPro" id="IPR036866">
    <property type="entry name" value="RibonucZ/Hydroxyglut_hydro"/>
</dbReference>
<comment type="caution">
    <text evidence="5">The sequence shown here is derived from an EMBL/GenBank/DDBJ whole genome shotgun (WGS) entry which is preliminary data.</text>
</comment>
<gene>
    <name evidence="5" type="ORF">Q5Y73_02360</name>
</gene>
<dbReference type="Pfam" id="PF00753">
    <property type="entry name" value="Lactamase_B"/>
    <property type="match status" value="1"/>
</dbReference>
<evidence type="ECO:0000313" key="6">
    <source>
        <dbReference type="Proteomes" id="UP001231941"/>
    </source>
</evidence>
<protein>
    <submittedName>
        <fullName evidence="5">MBL fold metallo-hydrolase</fullName>
    </submittedName>
</protein>
<keyword evidence="6" id="KW-1185">Reference proteome</keyword>
<dbReference type="CDD" id="cd07721">
    <property type="entry name" value="yflN-like_MBL-fold"/>
    <property type="match status" value="1"/>
</dbReference>
<comment type="catalytic activity">
    <reaction evidence="3">
        <text>3',5'-cyclic UMP + H2O = UMP + H(+)</text>
        <dbReference type="Rhea" id="RHEA:70575"/>
        <dbReference type="ChEBI" id="CHEBI:15377"/>
        <dbReference type="ChEBI" id="CHEBI:15378"/>
        <dbReference type="ChEBI" id="CHEBI:57865"/>
        <dbReference type="ChEBI" id="CHEBI:184387"/>
    </reaction>
    <physiologicalReaction direction="left-to-right" evidence="3">
        <dbReference type="Rhea" id="RHEA:70576"/>
    </physiologicalReaction>
</comment>
<dbReference type="SUPFAM" id="SSF56281">
    <property type="entry name" value="Metallo-hydrolase/oxidoreductase"/>
    <property type="match status" value="1"/>
</dbReference>
<proteinExistence type="predicted"/>
<dbReference type="EMBL" id="JAVAMP010000001">
    <property type="protein sequence ID" value="MDP5272939.1"/>
    <property type="molecule type" value="Genomic_DNA"/>
</dbReference>
<comment type="function">
    <text evidence="2">Counteracts the endogenous Pycsar antiviral defense system. Phosphodiesterase that enables metal-dependent hydrolysis of host cyclic nucleotide Pycsar defense signals such as cCMP and cUMP.</text>
</comment>
<feature type="domain" description="Metallo-beta-lactamase" evidence="4">
    <location>
        <begin position="23"/>
        <end position="223"/>
    </location>
</feature>
<dbReference type="Proteomes" id="UP001231941">
    <property type="component" value="Unassembled WGS sequence"/>
</dbReference>
<dbReference type="PANTHER" id="PTHR42951:SF15">
    <property type="entry name" value="METALLO-BETA-LACTAMASE SUPERFAMILY PROTEIN"/>
    <property type="match status" value="1"/>
</dbReference>
<dbReference type="PANTHER" id="PTHR42951">
    <property type="entry name" value="METALLO-BETA-LACTAMASE DOMAIN-CONTAINING"/>
    <property type="match status" value="1"/>
</dbReference>
<name>A0ABT9IVV2_9BACL</name>
<accession>A0ABT9IVV2</accession>
<comment type="catalytic activity">
    <reaction evidence="1">
        <text>3',5'-cyclic CMP + H2O = CMP + H(+)</text>
        <dbReference type="Rhea" id="RHEA:72675"/>
        <dbReference type="ChEBI" id="CHEBI:15377"/>
        <dbReference type="ChEBI" id="CHEBI:15378"/>
        <dbReference type="ChEBI" id="CHEBI:58003"/>
        <dbReference type="ChEBI" id="CHEBI:60377"/>
    </reaction>
    <physiologicalReaction direction="left-to-right" evidence="1">
        <dbReference type="Rhea" id="RHEA:72676"/>
    </physiologicalReaction>
</comment>
<evidence type="ECO:0000256" key="2">
    <source>
        <dbReference type="ARBA" id="ARBA00034301"/>
    </source>
</evidence>
<evidence type="ECO:0000313" key="5">
    <source>
        <dbReference type="EMBL" id="MDP5272939.1"/>
    </source>
</evidence>
<evidence type="ECO:0000259" key="4">
    <source>
        <dbReference type="SMART" id="SM00849"/>
    </source>
</evidence>
<sequence>MKISTGIEMLEIERKNFMGQDMIIHPTLIWDHEIAVLVDTGFIDQKSVFLDQFEKTNVPFELLRKIILTHHHFDHIGSISDLLAESSHDIEVLASELERPFIQGEKSLLTDELVSQIDTWPEQMRNQFLSELSGTTKVNVNKIVMDGEELPYCGGIIVIHTPGHSRGHISLYHKQSNTLIAADAMVVQDGQLELNPQCSDIELAQKSLSKFTQYDIEAVICYHGGLFKEKINERIVKLLKNV</sequence>
<dbReference type="InterPro" id="IPR001279">
    <property type="entry name" value="Metallo-B-lactamas"/>
</dbReference>
<dbReference type="Gene3D" id="3.60.15.10">
    <property type="entry name" value="Ribonuclease Z/Hydroxyacylglutathione hydrolase-like"/>
    <property type="match status" value="1"/>
</dbReference>